<gene>
    <name evidence="2" type="ORF">GJQ55_02200</name>
</gene>
<dbReference type="Gene3D" id="1.10.357.10">
    <property type="entry name" value="Tetracycline Repressor, domain 2"/>
    <property type="match status" value="1"/>
</dbReference>
<name>A0A9E8FQM2_9GAMM</name>
<dbReference type="InterPro" id="IPR009057">
    <property type="entry name" value="Homeodomain-like_sf"/>
</dbReference>
<keyword evidence="3" id="KW-1185">Reference proteome</keyword>
<dbReference type="GO" id="GO:0003677">
    <property type="term" value="F:DNA binding"/>
    <property type="evidence" value="ECO:0007669"/>
    <property type="project" value="UniProtKB-UniRule"/>
</dbReference>
<dbReference type="EMBL" id="CP046056">
    <property type="protein sequence ID" value="QQD23361.1"/>
    <property type="molecule type" value="Genomic_DNA"/>
</dbReference>
<dbReference type="KEGG" id="vcw:GJQ55_02200"/>
<evidence type="ECO:0000313" key="3">
    <source>
        <dbReference type="Proteomes" id="UP000596074"/>
    </source>
</evidence>
<dbReference type="SUPFAM" id="SSF46689">
    <property type="entry name" value="Homeodomain-like"/>
    <property type="match status" value="1"/>
</dbReference>
<keyword evidence="1" id="KW-0238">DNA-binding</keyword>
<dbReference type="AlphaFoldDB" id="A0A9E8FQM2"/>
<reference evidence="2 3" key="1">
    <citation type="submission" date="2019-11" db="EMBL/GenBank/DDBJ databases">
        <title>Venatorbacter sp. nov. a predator of Campylobacter and other Gram-negative bacteria.</title>
        <authorList>
            <person name="Saeedi A."/>
            <person name="Cummings N.J."/>
            <person name="Connerton I.F."/>
            <person name="Connerton P.L."/>
        </authorList>
    </citation>
    <scope>NUCLEOTIDE SEQUENCE [LARGE SCALE GENOMIC DNA]</scope>
    <source>
        <strain evidence="2">XL5</strain>
    </source>
</reference>
<dbReference type="RefSeq" id="WP_228345886.1">
    <property type="nucleotide sequence ID" value="NZ_CP045550.1"/>
</dbReference>
<dbReference type="InterPro" id="IPR001647">
    <property type="entry name" value="HTH_TetR"/>
</dbReference>
<accession>A0A9E8FQM2</accession>
<sequence>MASAPELTNDPQDLQYHGRKASRAKSEHRRRLILEAALRIVVRDGVRGIRHRAVAAEAEVPLAATTYYFRDIDELIVDTFTLYTEKALLDVDDLTRRFDQPWLRTAAADGPDRQAVQNFMVTQVMTYMRHQLLEQRDLRIAEQAFRYEAIINPAIRRLALLHRQALLDKATDFFRHILPSAQPQADAEILLGLFHTLEYNALLQDEGEVELARIEAITRQYLSLILPPPAE</sequence>
<dbReference type="PROSITE" id="PS50977">
    <property type="entry name" value="HTH_TETR_2"/>
    <property type="match status" value="1"/>
</dbReference>
<evidence type="ECO:0000256" key="1">
    <source>
        <dbReference type="ARBA" id="ARBA00023125"/>
    </source>
</evidence>
<proteinExistence type="predicted"/>
<dbReference type="Proteomes" id="UP000596074">
    <property type="component" value="Chromosome"/>
</dbReference>
<protein>
    <submittedName>
        <fullName evidence="2">TetR family transcriptional regulator</fullName>
    </submittedName>
</protein>
<evidence type="ECO:0000313" key="2">
    <source>
        <dbReference type="EMBL" id="QQD23361.1"/>
    </source>
</evidence>
<organism evidence="2 3">
    <name type="scientific">Venatoribacter cucullus</name>
    <dbReference type="NCBI Taxonomy" id="2661630"/>
    <lineage>
        <taxon>Bacteria</taxon>
        <taxon>Pseudomonadati</taxon>
        <taxon>Pseudomonadota</taxon>
        <taxon>Gammaproteobacteria</taxon>
        <taxon>Oceanospirillales</taxon>
        <taxon>Oceanospirillaceae</taxon>
        <taxon>Venatoribacter</taxon>
    </lineage>
</organism>